<dbReference type="InterPro" id="IPR037185">
    <property type="entry name" value="EmrE-like"/>
</dbReference>
<keyword evidence="4" id="KW-1003">Cell membrane</keyword>
<feature type="transmembrane region" description="Helical" evidence="8">
    <location>
        <begin position="215"/>
        <end position="234"/>
    </location>
</feature>
<dbReference type="InterPro" id="IPR000620">
    <property type="entry name" value="EamA_dom"/>
</dbReference>
<protein>
    <submittedName>
        <fullName evidence="10">EamA family transporter RarD</fullName>
    </submittedName>
</protein>
<evidence type="ECO:0000256" key="4">
    <source>
        <dbReference type="ARBA" id="ARBA00022475"/>
    </source>
</evidence>
<keyword evidence="5 8" id="KW-0812">Transmembrane</keyword>
<sequence length="310" mass="34352">MEKNKRSQSGILYAAFAYIIWGFLPLYWKPLHHVGSGEILAHRILWSFVFMLAVIALTGRWKIFRSGMKQLMANRRSFLSVMAASLLISANWLIYIWAVNTDHVVQASLGYYINPLVSVILGVIVLKETLDRWQKLSFILAGAAVLFMTQQIGSFPLVALSLAVSFGVYGLAKKMADFDSVLGLAYETMLVAPFALFYIFYLGASGHAEIGSSTVSFFLLIGAGVVTAVPLLCFAQAAKRISLTMIGFMQYIAPTLMLILGVLLYDEPFTQTHAVAFALIWTALLIFSASRIHQHARLKKLNKEKAAKVS</sequence>
<dbReference type="Pfam" id="PF00892">
    <property type="entry name" value="EamA"/>
    <property type="match status" value="2"/>
</dbReference>
<feature type="domain" description="EamA" evidence="9">
    <location>
        <begin position="157"/>
        <end position="288"/>
    </location>
</feature>
<feature type="transmembrane region" description="Helical" evidence="8">
    <location>
        <begin position="155"/>
        <end position="172"/>
    </location>
</feature>
<dbReference type="SUPFAM" id="SSF103481">
    <property type="entry name" value="Multidrug resistance efflux transporter EmrE"/>
    <property type="match status" value="2"/>
</dbReference>
<reference evidence="11" key="1">
    <citation type="journal article" date="2019" name="Int. J. Syst. Evol. Microbiol.">
        <title>The Global Catalogue of Microorganisms (GCM) 10K type strain sequencing project: providing services to taxonomists for standard genome sequencing and annotation.</title>
        <authorList>
            <consortium name="The Broad Institute Genomics Platform"/>
            <consortium name="The Broad Institute Genome Sequencing Center for Infectious Disease"/>
            <person name="Wu L."/>
            <person name="Ma J."/>
        </authorList>
    </citation>
    <scope>NUCLEOTIDE SEQUENCE [LARGE SCALE GENOMIC DNA]</scope>
    <source>
        <strain evidence="11">NBRC 106396</strain>
    </source>
</reference>
<dbReference type="NCBIfam" id="TIGR00688">
    <property type="entry name" value="rarD"/>
    <property type="match status" value="1"/>
</dbReference>
<feature type="transmembrane region" description="Helical" evidence="8">
    <location>
        <begin position="184"/>
        <end position="203"/>
    </location>
</feature>
<dbReference type="RefSeq" id="WP_379746302.1">
    <property type="nucleotide sequence ID" value="NZ_JBHTCP010000004.1"/>
</dbReference>
<name>A0ABW2NIZ7_9BACL</name>
<feature type="transmembrane region" description="Helical" evidence="8">
    <location>
        <begin position="109"/>
        <end position="126"/>
    </location>
</feature>
<evidence type="ECO:0000256" key="6">
    <source>
        <dbReference type="ARBA" id="ARBA00022989"/>
    </source>
</evidence>
<evidence type="ECO:0000256" key="3">
    <source>
        <dbReference type="ARBA" id="ARBA00022448"/>
    </source>
</evidence>
<evidence type="ECO:0000256" key="5">
    <source>
        <dbReference type="ARBA" id="ARBA00022692"/>
    </source>
</evidence>
<keyword evidence="6 8" id="KW-1133">Transmembrane helix</keyword>
<gene>
    <name evidence="10" type="primary">rarD</name>
    <name evidence="10" type="ORF">ACFQPF_02990</name>
</gene>
<feature type="transmembrane region" description="Helical" evidence="8">
    <location>
        <begin position="12"/>
        <end position="28"/>
    </location>
</feature>
<evidence type="ECO:0000313" key="11">
    <source>
        <dbReference type="Proteomes" id="UP001596549"/>
    </source>
</evidence>
<feature type="transmembrane region" description="Helical" evidence="8">
    <location>
        <begin position="246"/>
        <end position="265"/>
    </location>
</feature>
<evidence type="ECO:0000256" key="2">
    <source>
        <dbReference type="ARBA" id="ARBA00007362"/>
    </source>
</evidence>
<comment type="caution">
    <text evidence="10">The sequence shown here is derived from an EMBL/GenBank/DDBJ whole genome shotgun (WGS) entry which is preliminary data.</text>
</comment>
<dbReference type="InterPro" id="IPR004626">
    <property type="entry name" value="RarD"/>
</dbReference>
<comment type="subcellular location">
    <subcellularLocation>
        <location evidence="1">Cell membrane</location>
        <topology evidence="1">Multi-pass membrane protein</topology>
    </subcellularLocation>
</comment>
<feature type="transmembrane region" description="Helical" evidence="8">
    <location>
        <begin position="133"/>
        <end position="149"/>
    </location>
</feature>
<evidence type="ECO:0000256" key="8">
    <source>
        <dbReference type="SAM" id="Phobius"/>
    </source>
</evidence>
<proteinExistence type="inferred from homology"/>
<keyword evidence="3" id="KW-0813">Transport</keyword>
<evidence type="ECO:0000259" key="9">
    <source>
        <dbReference type="Pfam" id="PF00892"/>
    </source>
</evidence>
<comment type="similarity">
    <text evidence="2">Belongs to the EamA transporter family.</text>
</comment>
<evidence type="ECO:0000256" key="7">
    <source>
        <dbReference type="ARBA" id="ARBA00023136"/>
    </source>
</evidence>
<evidence type="ECO:0000256" key="1">
    <source>
        <dbReference type="ARBA" id="ARBA00004651"/>
    </source>
</evidence>
<dbReference type="PANTHER" id="PTHR22911:SF137">
    <property type="entry name" value="SOLUTE CARRIER FAMILY 35 MEMBER G2-RELATED"/>
    <property type="match status" value="1"/>
</dbReference>
<dbReference type="EMBL" id="JBHTCP010000004">
    <property type="protein sequence ID" value="MFC7370637.1"/>
    <property type="molecule type" value="Genomic_DNA"/>
</dbReference>
<accession>A0ABW2NIZ7</accession>
<organism evidence="10 11">
    <name type="scientific">Fictibacillus iocasae</name>
    <dbReference type="NCBI Taxonomy" id="2715437"/>
    <lineage>
        <taxon>Bacteria</taxon>
        <taxon>Bacillati</taxon>
        <taxon>Bacillota</taxon>
        <taxon>Bacilli</taxon>
        <taxon>Bacillales</taxon>
        <taxon>Fictibacillaceae</taxon>
        <taxon>Fictibacillus</taxon>
    </lineage>
</organism>
<feature type="domain" description="EamA" evidence="9">
    <location>
        <begin position="9"/>
        <end position="149"/>
    </location>
</feature>
<feature type="transmembrane region" description="Helical" evidence="8">
    <location>
        <begin position="78"/>
        <end position="97"/>
    </location>
</feature>
<keyword evidence="11" id="KW-1185">Reference proteome</keyword>
<dbReference type="PANTHER" id="PTHR22911">
    <property type="entry name" value="ACYL-MALONYL CONDENSING ENZYME-RELATED"/>
    <property type="match status" value="1"/>
</dbReference>
<keyword evidence="7 8" id="KW-0472">Membrane</keyword>
<dbReference type="Proteomes" id="UP001596549">
    <property type="component" value="Unassembled WGS sequence"/>
</dbReference>
<feature type="transmembrane region" description="Helical" evidence="8">
    <location>
        <begin position="40"/>
        <end position="57"/>
    </location>
</feature>
<feature type="transmembrane region" description="Helical" evidence="8">
    <location>
        <begin position="271"/>
        <end position="290"/>
    </location>
</feature>
<evidence type="ECO:0000313" key="10">
    <source>
        <dbReference type="EMBL" id="MFC7370637.1"/>
    </source>
</evidence>